<reference evidence="1" key="1">
    <citation type="journal article" date="2023" name="Insect Mol. Biol.">
        <title>Genome sequencing provides insights into the evolution of gene families encoding plant cell wall-degrading enzymes in longhorned beetles.</title>
        <authorList>
            <person name="Shin N.R."/>
            <person name="Okamura Y."/>
            <person name="Kirsch R."/>
            <person name="Pauchet Y."/>
        </authorList>
    </citation>
    <scope>NUCLEOTIDE SEQUENCE</scope>
    <source>
        <strain evidence="1">AMC_N1</strain>
    </source>
</reference>
<sequence length="77" mass="8608">MKELGYYSVRDGDTIIVQTYTLIDLVCNEQKTKKNLFGTVTNRTVEKDPPTVSLAVPASYNFVFCFVISLLGDQQVA</sequence>
<evidence type="ECO:0000313" key="2">
    <source>
        <dbReference type="Proteomes" id="UP001162162"/>
    </source>
</evidence>
<dbReference type="AlphaFoldDB" id="A0AAV8YSJ5"/>
<organism evidence="1 2">
    <name type="scientific">Aromia moschata</name>
    <dbReference type="NCBI Taxonomy" id="1265417"/>
    <lineage>
        <taxon>Eukaryota</taxon>
        <taxon>Metazoa</taxon>
        <taxon>Ecdysozoa</taxon>
        <taxon>Arthropoda</taxon>
        <taxon>Hexapoda</taxon>
        <taxon>Insecta</taxon>
        <taxon>Pterygota</taxon>
        <taxon>Neoptera</taxon>
        <taxon>Endopterygota</taxon>
        <taxon>Coleoptera</taxon>
        <taxon>Polyphaga</taxon>
        <taxon>Cucujiformia</taxon>
        <taxon>Chrysomeloidea</taxon>
        <taxon>Cerambycidae</taxon>
        <taxon>Cerambycinae</taxon>
        <taxon>Callichromatini</taxon>
        <taxon>Aromia</taxon>
    </lineage>
</organism>
<comment type="caution">
    <text evidence="1">The sequence shown here is derived from an EMBL/GenBank/DDBJ whole genome shotgun (WGS) entry which is preliminary data.</text>
</comment>
<accession>A0AAV8YSJ5</accession>
<protein>
    <submittedName>
        <fullName evidence="1">Uncharacterized protein</fullName>
    </submittedName>
</protein>
<name>A0AAV8YSJ5_9CUCU</name>
<gene>
    <name evidence="1" type="ORF">NQ318_004302</name>
</gene>
<keyword evidence="2" id="KW-1185">Reference proteome</keyword>
<dbReference type="Proteomes" id="UP001162162">
    <property type="component" value="Unassembled WGS sequence"/>
</dbReference>
<dbReference type="EMBL" id="JAPWTK010000051">
    <property type="protein sequence ID" value="KAJ8954011.1"/>
    <property type="molecule type" value="Genomic_DNA"/>
</dbReference>
<proteinExistence type="predicted"/>
<evidence type="ECO:0000313" key="1">
    <source>
        <dbReference type="EMBL" id="KAJ8954011.1"/>
    </source>
</evidence>